<protein>
    <submittedName>
        <fullName evidence="1">Uncharacterized protein</fullName>
    </submittedName>
</protein>
<dbReference type="Proteomes" id="UP000729402">
    <property type="component" value="Unassembled WGS sequence"/>
</dbReference>
<sequence length="94" mass="10909">MASKQMEEIQRKLAVVAYPRANAPAQSLLFAGVERYRLLEWLFFRLLGDRSPFTQQNWQWDSFDRDEENNLAEIANFLGITPSVDTEAIQDSSR</sequence>
<evidence type="ECO:0000313" key="2">
    <source>
        <dbReference type="Proteomes" id="UP000729402"/>
    </source>
</evidence>
<dbReference type="InterPro" id="IPR029711">
    <property type="entry name" value="Haus7-like"/>
</dbReference>
<dbReference type="GO" id="GO:0070652">
    <property type="term" value="C:HAUS complex"/>
    <property type="evidence" value="ECO:0007669"/>
    <property type="project" value="TreeGrafter"/>
</dbReference>
<accession>A0A8J5S556</accession>
<reference evidence="1" key="2">
    <citation type="submission" date="2021-02" db="EMBL/GenBank/DDBJ databases">
        <authorList>
            <person name="Kimball J.A."/>
            <person name="Haas M.W."/>
            <person name="Macchietto M."/>
            <person name="Kono T."/>
            <person name="Duquette J."/>
            <person name="Shao M."/>
        </authorList>
    </citation>
    <scope>NUCLEOTIDE SEQUENCE</scope>
    <source>
        <tissue evidence="1">Fresh leaf tissue</tissue>
    </source>
</reference>
<dbReference type="OrthoDB" id="771675at2759"/>
<organism evidence="1 2">
    <name type="scientific">Zizania palustris</name>
    <name type="common">Northern wild rice</name>
    <dbReference type="NCBI Taxonomy" id="103762"/>
    <lineage>
        <taxon>Eukaryota</taxon>
        <taxon>Viridiplantae</taxon>
        <taxon>Streptophyta</taxon>
        <taxon>Embryophyta</taxon>
        <taxon>Tracheophyta</taxon>
        <taxon>Spermatophyta</taxon>
        <taxon>Magnoliopsida</taxon>
        <taxon>Liliopsida</taxon>
        <taxon>Poales</taxon>
        <taxon>Poaceae</taxon>
        <taxon>BOP clade</taxon>
        <taxon>Oryzoideae</taxon>
        <taxon>Oryzeae</taxon>
        <taxon>Zizaniinae</taxon>
        <taxon>Zizania</taxon>
    </lineage>
</organism>
<dbReference type="GO" id="GO:0031023">
    <property type="term" value="P:microtubule organizing center organization"/>
    <property type="evidence" value="ECO:0007669"/>
    <property type="project" value="TreeGrafter"/>
</dbReference>
<proteinExistence type="predicted"/>
<comment type="caution">
    <text evidence="1">The sequence shown here is derived from an EMBL/GenBank/DDBJ whole genome shotgun (WGS) entry which is preliminary data.</text>
</comment>
<evidence type="ECO:0000313" key="1">
    <source>
        <dbReference type="EMBL" id="KAG8050271.1"/>
    </source>
</evidence>
<name>A0A8J5S556_ZIZPA</name>
<reference evidence="1" key="1">
    <citation type="journal article" date="2021" name="bioRxiv">
        <title>Whole Genome Assembly and Annotation of Northern Wild Rice, Zizania palustris L., Supports a Whole Genome Duplication in the Zizania Genus.</title>
        <authorList>
            <person name="Haas M."/>
            <person name="Kono T."/>
            <person name="Macchietto M."/>
            <person name="Millas R."/>
            <person name="McGilp L."/>
            <person name="Shao M."/>
            <person name="Duquette J."/>
            <person name="Hirsch C.N."/>
            <person name="Kimball J."/>
        </authorList>
    </citation>
    <scope>NUCLEOTIDE SEQUENCE</scope>
    <source>
        <tissue evidence="1">Fresh leaf tissue</tissue>
    </source>
</reference>
<gene>
    <name evidence="1" type="ORF">GUJ93_ZPchr0009g684</name>
</gene>
<dbReference type="GO" id="GO:0051225">
    <property type="term" value="P:spindle assembly"/>
    <property type="evidence" value="ECO:0007669"/>
    <property type="project" value="TreeGrafter"/>
</dbReference>
<keyword evidence="2" id="KW-1185">Reference proteome</keyword>
<dbReference type="PANTHER" id="PTHR14352">
    <property type="entry name" value="HAUS AUGMIN-LIKE COMPLEX SUBUNIT 7"/>
    <property type="match status" value="1"/>
</dbReference>
<dbReference type="InterPro" id="IPR010604">
    <property type="entry name" value="Plant_AUG7"/>
</dbReference>
<dbReference type="AlphaFoldDB" id="A0A8J5S556"/>
<dbReference type="EMBL" id="JAAALK010000289">
    <property type="protein sequence ID" value="KAG8050271.1"/>
    <property type="molecule type" value="Genomic_DNA"/>
</dbReference>
<dbReference type="PANTHER" id="PTHR14352:SF2">
    <property type="entry name" value="HAUS AUGMIN-LIKE COMPLEX SUBUNIT 7"/>
    <property type="match status" value="1"/>
</dbReference>
<dbReference type="GO" id="GO:0051011">
    <property type="term" value="F:microtubule minus-end binding"/>
    <property type="evidence" value="ECO:0007669"/>
    <property type="project" value="InterPro"/>
</dbReference>
<dbReference type="Pfam" id="PF06694">
    <property type="entry name" value="Plant_NMP1"/>
    <property type="match status" value="1"/>
</dbReference>